<gene>
    <name evidence="1" type="ORF">A2838_02775</name>
</gene>
<accession>A0A1G2T1A7</accession>
<protein>
    <submittedName>
        <fullName evidence="1">Uncharacterized protein</fullName>
    </submittedName>
</protein>
<proteinExistence type="predicted"/>
<reference evidence="1 2" key="1">
    <citation type="journal article" date="2016" name="Nat. Commun.">
        <title>Thousands of microbial genomes shed light on interconnected biogeochemical processes in an aquifer system.</title>
        <authorList>
            <person name="Anantharaman K."/>
            <person name="Brown C.T."/>
            <person name="Hug L.A."/>
            <person name="Sharon I."/>
            <person name="Castelle C.J."/>
            <person name="Probst A.J."/>
            <person name="Thomas B.C."/>
            <person name="Singh A."/>
            <person name="Wilkins M.J."/>
            <person name="Karaoz U."/>
            <person name="Brodie E.L."/>
            <person name="Williams K.H."/>
            <person name="Hubbard S.S."/>
            <person name="Banfield J.F."/>
        </authorList>
    </citation>
    <scope>NUCLEOTIDE SEQUENCE [LARGE SCALE GENOMIC DNA]</scope>
</reference>
<name>A0A1G2T1A7_9BACT</name>
<dbReference type="AlphaFoldDB" id="A0A1G2T1A7"/>
<organism evidence="1 2">
    <name type="scientific">Candidatus Zambryskibacteria bacterium RIFCSPHIGHO2_01_FULL_46_25</name>
    <dbReference type="NCBI Taxonomy" id="1802738"/>
    <lineage>
        <taxon>Bacteria</taxon>
        <taxon>Candidatus Zambryskiibacteriota</taxon>
    </lineage>
</organism>
<dbReference type="EMBL" id="MHVH01000003">
    <property type="protein sequence ID" value="OHA90619.1"/>
    <property type="molecule type" value="Genomic_DNA"/>
</dbReference>
<sequence length="70" mass="8000">MNTVTSSQVNKAKKGLEKITREAKRRLFEFETLTNLYEIGLGKTSSYKTAKSFLRSLAKYSTINMFISQT</sequence>
<comment type="caution">
    <text evidence="1">The sequence shown here is derived from an EMBL/GenBank/DDBJ whole genome shotgun (WGS) entry which is preliminary data.</text>
</comment>
<evidence type="ECO:0000313" key="1">
    <source>
        <dbReference type="EMBL" id="OHA90619.1"/>
    </source>
</evidence>
<dbReference type="Proteomes" id="UP000178107">
    <property type="component" value="Unassembled WGS sequence"/>
</dbReference>
<evidence type="ECO:0000313" key="2">
    <source>
        <dbReference type="Proteomes" id="UP000178107"/>
    </source>
</evidence>